<dbReference type="InterPro" id="IPR038765">
    <property type="entry name" value="Papain-like_cys_pep_sf"/>
</dbReference>
<evidence type="ECO:0000313" key="2">
    <source>
        <dbReference type="EMBL" id="GIG19712.1"/>
    </source>
</evidence>
<organism evidence="2 3">
    <name type="scientific">Cellulomonas chitinilytica</name>
    <dbReference type="NCBI Taxonomy" id="398759"/>
    <lineage>
        <taxon>Bacteria</taxon>
        <taxon>Bacillati</taxon>
        <taxon>Actinomycetota</taxon>
        <taxon>Actinomycetes</taxon>
        <taxon>Micrococcales</taxon>
        <taxon>Cellulomonadaceae</taxon>
        <taxon>Cellulomonas</taxon>
    </lineage>
</organism>
<dbReference type="Pfam" id="PF01841">
    <property type="entry name" value="Transglut_core"/>
    <property type="match status" value="1"/>
</dbReference>
<dbReference type="Proteomes" id="UP000632740">
    <property type="component" value="Unassembled WGS sequence"/>
</dbReference>
<feature type="domain" description="Transglutaminase-like" evidence="1">
    <location>
        <begin position="597"/>
        <end position="654"/>
    </location>
</feature>
<dbReference type="EMBL" id="BONK01000001">
    <property type="protein sequence ID" value="GIG19712.1"/>
    <property type="molecule type" value="Genomic_DNA"/>
</dbReference>
<dbReference type="GO" id="GO:0005737">
    <property type="term" value="C:cytoplasm"/>
    <property type="evidence" value="ECO:0007669"/>
    <property type="project" value="TreeGrafter"/>
</dbReference>
<dbReference type="InterPro" id="IPR052557">
    <property type="entry name" value="CAP/Cytokinesis_protein"/>
</dbReference>
<dbReference type="SUPFAM" id="SSF54001">
    <property type="entry name" value="Cysteine proteinases"/>
    <property type="match status" value="1"/>
</dbReference>
<dbReference type="InterPro" id="IPR002931">
    <property type="entry name" value="Transglutaminase-like"/>
</dbReference>
<dbReference type="PANTHER" id="PTHR46333">
    <property type="entry name" value="CYTOKINESIS PROTEIN 3"/>
    <property type="match status" value="1"/>
</dbReference>
<evidence type="ECO:0000259" key="1">
    <source>
        <dbReference type="SMART" id="SM00460"/>
    </source>
</evidence>
<dbReference type="Gene3D" id="3.10.620.30">
    <property type="match status" value="1"/>
</dbReference>
<proteinExistence type="predicted"/>
<protein>
    <recommendedName>
        <fullName evidence="1">Transglutaminase-like domain-containing protein</fullName>
    </recommendedName>
</protein>
<sequence length="693" mass="74192">MLAAVGVPVVLALVGTSVYAVHARQGQQASAGESEYAHVYSQVDPGKEFTFEVDFSVDDLTIDGRPAQPEDVAQVFVDPQLRVTAPDAAVIAWDHEIRVGPSASPEGSQIDAEGARIELTEPDRWGLSDQYYIAFYRDATTGAALAKPSVVMFTVDTPVPAPATSVDVDELGGAQFSWAPVEGASTYYVVKLAHDPGNGVTDTEVLASTTSTSWSSLDDGTRTSAWDGSVRMQNEAFSTVWHSEDDTHDANLARTSEPPRSHLYGVVAQTDQGTSPMSVVDASAGLAEMLPVEEAVNAEAELGLTGRDVSRPEQLPTQLPVTLADGRTVMRPVLYSRDLEEDVLSTADVDEFGELVRDANGDFVGVTSRTIFHVPYRIAGTVLSGSYTLDVGDRDAALQGVDAVIAAVEEQRSKGGLTTGVTYTSLSWDAADAKISSSRPQVAYPVSSTNPLTDYLAANLIAGNEYIDVTAFVPWGSSATATGIDLQDALDEAKAQNPFILGQLDVGFLRVDDRHVVAVRFHAFESVADYLAAQKELGDEVARVADQIVTDGMSEQDKVVAINGYLTSTASYDHEALAAKDRGEIDLVPRAWMASGILLDKTGVCASYSMAFKVLADAAGLTSMYVTGPVTDGDRHAWNKVRIGDAWRVVDVTWDDSTPPDQYLLLTDEQAAATRTQDTLWVVDSRIDQYAAS</sequence>
<evidence type="ECO:0000313" key="3">
    <source>
        <dbReference type="Proteomes" id="UP000632740"/>
    </source>
</evidence>
<accession>A0A919P076</accession>
<comment type="caution">
    <text evidence="2">The sequence shown here is derived from an EMBL/GenBank/DDBJ whole genome shotgun (WGS) entry which is preliminary data.</text>
</comment>
<dbReference type="AlphaFoldDB" id="A0A919P076"/>
<dbReference type="PANTHER" id="PTHR46333:SF2">
    <property type="entry name" value="CYTOKINESIS PROTEIN 3"/>
    <property type="match status" value="1"/>
</dbReference>
<name>A0A919P076_9CELL</name>
<keyword evidence="3" id="KW-1185">Reference proteome</keyword>
<gene>
    <name evidence="2" type="ORF">Cch01nite_04360</name>
</gene>
<reference evidence="2" key="1">
    <citation type="submission" date="2021-01" db="EMBL/GenBank/DDBJ databases">
        <title>Whole genome shotgun sequence of Cellulomonas chitinilytica NBRC 110799.</title>
        <authorList>
            <person name="Komaki H."/>
            <person name="Tamura T."/>
        </authorList>
    </citation>
    <scope>NUCLEOTIDE SEQUENCE</scope>
    <source>
        <strain evidence="2">NBRC 110799</strain>
    </source>
</reference>
<dbReference type="SMART" id="SM00460">
    <property type="entry name" value="TGc"/>
    <property type="match status" value="1"/>
</dbReference>